<comment type="caution">
    <text evidence="1">The sequence shown here is derived from an EMBL/GenBank/DDBJ whole genome shotgun (WGS) entry which is preliminary data.</text>
</comment>
<gene>
    <name evidence="1" type="ORF">POCULU_LOCUS4452</name>
</gene>
<keyword evidence="2" id="KW-1185">Reference proteome</keyword>
<proteinExistence type="predicted"/>
<sequence length="157" mass="18284">MPLPDLLLRINVRIYVIHYLVVINYEKDLTGLQKKKLCEMFNTRLYQNQELAEIFSVSPSTVTLIVSEKDKWLSLDATSQTAKIKRNKVPKFPNLEKALELPNISPSEDLCALDTLVIYLDQNQTDYSNDTKSVLRNLRRGIDRQPVDFYLIEFDYV</sequence>
<evidence type="ECO:0000313" key="1">
    <source>
        <dbReference type="EMBL" id="CAG8539250.1"/>
    </source>
</evidence>
<evidence type="ECO:0000313" key="2">
    <source>
        <dbReference type="Proteomes" id="UP000789572"/>
    </source>
</evidence>
<accession>A0A9N9AT56</accession>
<protein>
    <submittedName>
        <fullName evidence="1">4215_t:CDS:1</fullName>
    </submittedName>
</protein>
<dbReference type="EMBL" id="CAJVPJ010000578">
    <property type="protein sequence ID" value="CAG8539250.1"/>
    <property type="molecule type" value="Genomic_DNA"/>
</dbReference>
<reference evidence="1" key="1">
    <citation type="submission" date="2021-06" db="EMBL/GenBank/DDBJ databases">
        <authorList>
            <person name="Kallberg Y."/>
            <person name="Tangrot J."/>
            <person name="Rosling A."/>
        </authorList>
    </citation>
    <scope>NUCLEOTIDE SEQUENCE</scope>
    <source>
        <strain evidence="1">IA702</strain>
    </source>
</reference>
<dbReference type="OrthoDB" id="10574138at2759"/>
<name>A0A9N9AT56_9GLOM</name>
<dbReference type="Gene3D" id="1.10.10.60">
    <property type="entry name" value="Homeodomain-like"/>
    <property type="match status" value="1"/>
</dbReference>
<dbReference type="AlphaFoldDB" id="A0A9N9AT56"/>
<dbReference type="Proteomes" id="UP000789572">
    <property type="component" value="Unassembled WGS sequence"/>
</dbReference>
<organism evidence="1 2">
    <name type="scientific">Paraglomus occultum</name>
    <dbReference type="NCBI Taxonomy" id="144539"/>
    <lineage>
        <taxon>Eukaryota</taxon>
        <taxon>Fungi</taxon>
        <taxon>Fungi incertae sedis</taxon>
        <taxon>Mucoromycota</taxon>
        <taxon>Glomeromycotina</taxon>
        <taxon>Glomeromycetes</taxon>
        <taxon>Paraglomerales</taxon>
        <taxon>Paraglomeraceae</taxon>
        <taxon>Paraglomus</taxon>
    </lineage>
</organism>